<reference evidence="2" key="1">
    <citation type="journal article" date="2023" name="PLoS Negl. Trop. Dis.">
        <title>A genome sequence for Biomphalaria pfeifferi, the major vector snail for the human-infecting parasite Schistosoma mansoni.</title>
        <authorList>
            <person name="Bu L."/>
            <person name="Lu L."/>
            <person name="Laidemitt M.R."/>
            <person name="Zhang S.M."/>
            <person name="Mutuku M."/>
            <person name="Mkoji G."/>
            <person name="Steinauer M."/>
            <person name="Loker E.S."/>
        </authorList>
    </citation>
    <scope>NUCLEOTIDE SEQUENCE</scope>
    <source>
        <strain evidence="2">KasaAsao</strain>
    </source>
</reference>
<evidence type="ECO:0000259" key="1">
    <source>
        <dbReference type="Pfam" id="PF13843"/>
    </source>
</evidence>
<proteinExistence type="predicted"/>
<protein>
    <submittedName>
        <fullName evidence="2">PiggyBac transposable element-derived protein 3</fullName>
    </submittedName>
</protein>
<dbReference type="Proteomes" id="UP001233172">
    <property type="component" value="Unassembled WGS sequence"/>
</dbReference>
<reference evidence="2" key="2">
    <citation type="submission" date="2023-04" db="EMBL/GenBank/DDBJ databases">
        <authorList>
            <person name="Bu L."/>
            <person name="Lu L."/>
            <person name="Laidemitt M.R."/>
            <person name="Zhang S.M."/>
            <person name="Mutuku M."/>
            <person name="Mkoji G."/>
            <person name="Steinauer M."/>
            <person name="Loker E.S."/>
        </authorList>
    </citation>
    <scope>NUCLEOTIDE SEQUENCE</scope>
    <source>
        <strain evidence="2">KasaAsao</strain>
        <tissue evidence="2">Whole Snail</tissue>
    </source>
</reference>
<evidence type="ECO:0000313" key="3">
    <source>
        <dbReference type="Proteomes" id="UP001233172"/>
    </source>
</evidence>
<feature type="domain" description="PiggyBac transposable element-derived protein" evidence="1">
    <location>
        <begin position="59"/>
        <end position="207"/>
    </location>
</feature>
<name>A0AAD8BVN4_BIOPF</name>
<dbReference type="AlphaFoldDB" id="A0AAD8BVN4"/>
<dbReference type="Pfam" id="PF13843">
    <property type="entry name" value="DDE_Tnp_1_7"/>
    <property type="match status" value="1"/>
</dbReference>
<gene>
    <name evidence="2" type="ORF">Bpfe_008898</name>
</gene>
<accession>A0AAD8BVN4</accession>
<sequence>MFVCTGFSREALQSFRPFKRTMGMNGFTVNEALAMLEDSDENVLSSDIFIRIMTRIMTSPKKTVMMKINRLTKEGFGATGTLRSSRTEKAPIIDQKVMSKKVRGSFDYMQDKLSGCLMVRWHDNSVVTVLSNCHSIKPIGNAKRWSNKEKKYILVDQPNVISQYNRYMGGVDRLDQNIATYRISIRSKKWWWPVVSFLLSASVNNAWMLYRLSPSYASQKLDLLEFTRQIANCYLQRDRSHHTLPSLATGQILPEVRFDGVQHIIESIPKQRRCGECGKKFKRQCMKCHVALHVDCFARYHSK</sequence>
<dbReference type="PANTHER" id="PTHR47272:SF2">
    <property type="entry name" value="PIGGYBAC TRANSPOSABLE ELEMENT-DERIVED PROTEIN 3-LIKE"/>
    <property type="match status" value="1"/>
</dbReference>
<organism evidence="2 3">
    <name type="scientific">Biomphalaria pfeifferi</name>
    <name type="common">Bloodfluke planorb</name>
    <name type="synonym">Freshwater snail</name>
    <dbReference type="NCBI Taxonomy" id="112525"/>
    <lineage>
        <taxon>Eukaryota</taxon>
        <taxon>Metazoa</taxon>
        <taxon>Spiralia</taxon>
        <taxon>Lophotrochozoa</taxon>
        <taxon>Mollusca</taxon>
        <taxon>Gastropoda</taxon>
        <taxon>Heterobranchia</taxon>
        <taxon>Euthyneura</taxon>
        <taxon>Panpulmonata</taxon>
        <taxon>Hygrophila</taxon>
        <taxon>Lymnaeoidea</taxon>
        <taxon>Planorbidae</taxon>
        <taxon>Biomphalaria</taxon>
    </lineage>
</organism>
<dbReference type="EMBL" id="JASAOG010000029">
    <property type="protein sequence ID" value="KAK0061516.1"/>
    <property type="molecule type" value="Genomic_DNA"/>
</dbReference>
<keyword evidence="3" id="KW-1185">Reference proteome</keyword>
<dbReference type="PANTHER" id="PTHR47272">
    <property type="entry name" value="DDE_TNP_1_7 DOMAIN-CONTAINING PROTEIN"/>
    <property type="match status" value="1"/>
</dbReference>
<dbReference type="InterPro" id="IPR029526">
    <property type="entry name" value="PGBD"/>
</dbReference>
<evidence type="ECO:0000313" key="2">
    <source>
        <dbReference type="EMBL" id="KAK0061516.1"/>
    </source>
</evidence>
<comment type="caution">
    <text evidence="2">The sequence shown here is derived from an EMBL/GenBank/DDBJ whole genome shotgun (WGS) entry which is preliminary data.</text>
</comment>